<dbReference type="Proteomes" id="UP000218505">
    <property type="component" value="Chromosome"/>
</dbReference>
<dbReference type="Gene3D" id="3.40.50.720">
    <property type="entry name" value="NAD(P)-binding Rossmann-like Domain"/>
    <property type="match status" value="1"/>
</dbReference>
<protein>
    <submittedName>
        <fullName evidence="3">Short chain dehydrogenase</fullName>
    </submittedName>
</protein>
<proteinExistence type="inferred from homology"/>
<dbReference type="SUPFAM" id="SSF51735">
    <property type="entry name" value="NAD(P)-binding Rossmann-fold domains"/>
    <property type="match status" value="1"/>
</dbReference>
<dbReference type="PRINTS" id="PR00081">
    <property type="entry name" value="GDHRDH"/>
</dbReference>
<reference evidence="3" key="1">
    <citation type="submission" date="2017-09" db="EMBL/GenBank/DDBJ databases">
        <title>Complete Genome Sequence of ansamitocin-producing Bacterium Actinosynnema pretiosum X47.</title>
        <authorList>
            <person name="Cao G."/>
            <person name="Zong G."/>
            <person name="Zhong C."/>
            <person name="Fu J."/>
        </authorList>
    </citation>
    <scope>NUCLEOTIDE SEQUENCE [LARGE SCALE GENOMIC DNA]</scope>
    <source>
        <strain evidence="3">X47</strain>
    </source>
</reference>
<dbReference type="PANTHER" id="PTHR24320:SF148">
    <property type="entry name" value="NAD(P)-BINDING ROSSMANN-FOLD SUPERFAMILY PROTEIN"/>
    <property type="match status" value="1"/>
</dbReference>
<dbReference type="EMBL" id="CP023445">
    <property type="protein sequence ID" value="ATE58314.1"/>
    <property type="molecule type" value="Genomic_DNA"/>
</dbReference>
<dbReference type="InterPro" id="IPR036291">
    <property type="entry name" value="NAD(P)-bd_dom_sf"/>
</dbReference>
<evidence type="ECO:0000256" key="2">
    <source>
        <dbReference type="ARBA" id="ARBA00023002"/>
    </source>
</evidence>
<dbReference type="KEGG" id="apre:CNX65_22210"/>
<dbReference type="InterPro" id="IPR002347">
    <property type="entry name" value="SDR_fam"/>
</dbReference>
<keyword evidence="2" id="KW-0560">Oxidoreductase</keyword>
<comment type="similarity">
    <text evidence="1">Belongs to the short-chain dehydrogenases/reductases (SDR) family.</text>
</comment>
<dbReference type="RefSeq" id="WP_096497927.1">
    <property type="nucleotide sequence ID" value="NZ_CP023445.1"/>
</dbReference>
<keyword evidence="4" id="KW-1185">Reference proteome</keyword>
<evidence type="ECO:0000313" key="4">
    <source>
        <dbReference type="Proteomes" id="UP000218505"/>
    </source>
</evidence>
<dbReference type="PANTHER" id="PTHR24320">
    <property type="entry name" value="RETINOL DEHYDROGENASE"/>
    <property type="match status" value="1"/>
</dbReference>
<sequence>MSETPLTGKLAVVTGASDGIGLGLARRLAALGAEVVIPVRNAAKGRVALEKIGGASSTRVLDLASLASVADLADRLTAEGRPIDVLVNNAAVMTPPTRHTTEDGFELQFGTNYLGHFALVARVLPLLVAARARVTTQVSLGSMAGRINWDDLQSERAYSPWGAYNQSKLAIMLFALELDRRSRAHGWGVTSNVCHPGFTTTNLQKAGPTMGGARSTFDAPFRVLSRLGWPVQTVEGGLRPALHAATSPDAPGGRFYGPRGLFHLTGAATEEKVYRRARGEADAVRLWDLSLGLADVAFAARGH</sequence>
<evidence type="ECO:0000256" key="1">
    <source>
        <dbReference type="ARBA" id="ARBA00006484"/>
    </source>
</evidence>
<organism evidence="3 4">
    <name type="scientific">Actinosynnema pretiosum</name>
    <dbReference type="NCBI Taxonomy" id="42197"/>
    <lineage>
        <taxon>Bacteria</taxon>
        <taxon>Bacillati</taxon>
        <taxon>Actinomycetota</taxon>
        <taxon>Actinomycetes</taxon>
        <taxon>Pseudonocardiales</taxon>
        <taxon>Pseudonocardiaceae</taxon>
        <taxon>Actinosynnema</taxon>
    </lineage>
</organism>
<evidence type="ECO:0000313" key="3">
    <source>
        <dbReference type="EMBL" id="ATE58314.1"/>
    </source>
</evidence>
<accession>A0A290ZH59</accession>
<name>A0A290ZH59_9PSEU</name>
<dbReference type="GO" id="GO:0016491">
    <property type="term" value="F:oxidoreductase activity"/>
    <property type="evidence" value="ECO:0007669"/>
    <property type="project" value="UniProtKB-KW"/>
</dbReference>
<dbReference type="AlphaFoldDB" id="A0A290ZH59"/>
<gene>
    <name evidence="3" type="ORF">CNX65_22210</name>
</gene>
<dbReference type="Pfam" id="PF00106">
    <property type="entry name" value="adh_short"/>
    <property type="match status" value="1"/>
</dbReference>
<dbReference type="NCBIfam" id="NF004513">
    <property type="entry name" value="PRK05854.1"/>
    <property type="match status" value="1"/>
</dbReference>